<sequence>MSDEIRIHGGAYVAGNKIDGSAGDPTRLILNSQKDGSDGIVYVAINYRLGGLGWLAGREFEAAGGVPNLGLHDQRLALEWVQQNINLFGGDRNNITVAGGSAGAGSIMHHLIANGGTGELPFKRAYIESPGWVPTSSETQVQAARALFDSIGTQSISEARRVPSESIIHANTHVISSSKDSTFSFGPVVDGTYVPTTPGQAFLDHNFNPNVTILTSHASNEGLTFIAPYVTTDELFTSHLQGLFPLADSCDIGYIVNTSYSLDQFNNSWYDRAIGFIGDFGLVCNVEQLSAAYSNQTYRYQWSVFPAIHGGDFLHLFYNGAGRDQVDGSIIVPYADILQGYIANFVKFGNPNGEGLPELPITGPERKILGIQDGGIDIQKGPGNIDRCQWLQTADLWA</sequence>
<gene>
    <name evidence="5" type="ORF">PCG10_007566</name>
</gene>
<accession>A0A9P5GJQ6</accession>
<evidence type="ECO:0000256" key="3">
    <source>
        <dbReference type="RuleBase" id="RU361235"/>
    </source>
</evidence>
<dbReference type="PROSITE" id="PS00122">
    <property type="entry name" value="CARBOXYLESTERASE_B_1"/>
    <property type="match status" value="1"/>
</dbReference>
<evidence type="ECO:0000313" key="6">
    <source>
        <dbReference type="Proteomes" id="UP000701341"/>
    </source>
</evidence>
<organism evidence="5 6">
    <name type="scientific">Penicillium crustosum</name>
    <name type="common">Blue mold fungus</name>
    <dbReference type="NCBI Taxonomy" id="36656"/>
    <lineage>
        <taxon>Eukaryota</taxon>
        <taxon>Fungi</taxon>
        <taxon>Dikarya</taxon>
        <taxon>Ascomycota</taxon>
        <taxon>Pezizomycotina</taxon>
        <taxon>Eurotiomycetes</taxon>
        <taxon>Eurotiomycetidae</taxon>
        <taxon>Eurotiales</taxon>
        <taxon>Aspergillaceae</taxon>
        <taxon>Penicillium</taxon>
    </lineage>
</organism>
<dbReference type="GO" id="GO:0016787">
    <property type="term" value="F:hydrolase activity"/>
    <property type="evidence" value="ECO:0007669"/>
    <property type="project" value="UniProtKB-KW"/>
</dbReference>
<dbReference type="Pfam" id="PF00135">
    <property type="entry name" value="COesterase"/>
    <property type="match status" value="1"/>
</dbReference>
<dbReference type="Gene3D" id="3.40.50.1820">
    <property type="entry name" value="alpha/beta hydrolase"/>
    <property type="match status" value="1"/>
</dbReference>
<dbReference type="InterPro" id="IPR050309">
    <property type="entry name" value="Type-B_Carboxylest/Lipase"/>
</dbReference>
<evidence type="ECO:0000256" key="1">
    <source>
        <dbReference type="ARBA" id="ARBA00005964"/>
    </source>
</evidence>
<evidence type="ECO:0000259" key="4">
    <source>
        <dbReference type="Pfam" id="PF00135"/>
    </source>
</evidence>
<dbReference type="PANTHER" id="PTHR11559">
    <property type="entry name" value="CARBOXYLESTERASE"/>
    <property type="match status" value="1"/>
</dbReference>
<dbReference type="GO" id="GO:0017000">
    <property type="term" value="P:antibiotic biosynthetic process"/>
    <property type="evidence" value="ECO:0007669"/>
    <property type="project" value="UniProtKB-ARBA"/>
</dbReference>
<reference evidence="5" key="1">
    <citation type="submission" date="2020-02" db="EMBL/GenBank/DDBJ databases">
        <authorList>
            <person name="Lichtner F.J."/>
        </authorList>
    </citation>
    <scope>NUCLEOTIDE SEQUENCE</scope>
    <source>
        <strain evidence="5">G10</strain>
    </source>
</reference>
<evidence type="ECO:0000313" key="5">
    <source>
        <dbReference type="EMBL" id="KAF7522265.1"/>
    </source>
</evidence>
<dbReference type="InterPro" id="IPR029058">
    <property type="entry name" value="AB_hydrolase_fold"/>
</dbReference>
<evidence type="ECO:0000256" key="2">
    <source>
        <dbReference type="ARBA" id="ARBA00022801"/>
    </source>
</evidence>
<keyword evidence="6" id="KW-1185">Reference proteome</keyword>
<name>A0A9P5GJQ6_PENCR</name>
<dbReference type="EC" id="3.1.1.-" evidence="3"/>
<comment type="caution">
    <text evidence="5">The sequence shown here is derived from an EMBL/GenBank/DDBJ whole genome shotgun (WGS) entry which is preliminary data.</text>
</comment>
<proteinExistence type="inferred from homology"/>
<protein>
    <recommendedName>
        <fullName evidence="3">Carboxylic ester hydrolase</fullName>
        <ecNumber evidence="3">3.1.1.-</ecNumber>
    </recommendedName>
</protein>
<comment type="similarity">
    <text evidence="1 3">Belongs to the type-B carboxylesterase/lipase family.</text>
</comment>
<keyword evidence="2 3" id="KW-0378">Hydrolase</keyword>
<dbReference type="Proteomes" id="UP000701341">
    <property type="component" value="Unassembled WGS sequence"/>
</dbReference>
<dbReference type="SUPFAM" id="SSF53474">
    <property type="entry name" value="alpha/beta-Hydrolases"/>
    <property type="match status" value="1"/>
</dbReference>
<dbReference type="InterPro" id="IPR019826">
    <property type="entry name" value="Carboxylesterase_B_AS"/>
</dbReference>
<dbReference type="AlphaFoldDB" id="A0A9P5GJQ6"/>
<dbReference type="GO" id="GO:0072330">
    <property type="term" value="P:monocarboxylic acid biosynthetic process"/>
    <property type="evidence" value="ECO:0007669"/>
    <property type="project" value="UniProtKB-ARBA"/>
</dbReference>
<dbReference type="EMBL" id="JAAOZQ010000054">
    <property type="protein sequence ID" value="KAF7522265.1"/>
    <property type="molecule type" value="Genomic_DNA"/>
</dbReference>
<dbReference type="InterPro" id="IPR002018">
    <property type="entry name" value="CarbesteraseB"/>
</dbReference>
<feature type="domain" description="Carboxylesterase type B" evidence="4">
    <location>
        <begin position="7"/>
        <end position="363"/>
    </location>
</feature>